<dbReference type="Pfam" id="PF01494">
    <property type="entry name" value="FAD_binding_3"/>
    <property type="match status" value="1"/>
</dbReference>
<dbReference type="GO" id="GO:0016491">
    <property type="term" value="F:oxidoreductase activity"/>
    <property type="evidence" value="ECO:0007669"/>
    <property type="project" value="UniProtKB-KW"/>
</dbReference>
<dbReference type="PANTHER" id="PTHR46865:SF2">
    <property type="entry name" value="MONOOXYGENASE"/>
    <property type="match status" value="1"/>
</dbReference>
<dbReference type="InterPro" id="IPR036188">
    <property type="entry name" value="FAD/NAD-bd_sf"/>
</dbReference>
<feature type="chain" id="PRO_5040836774" description="FAD-binding domain-containing protein" evidence="4">
    <location>
        <begin position="20"/>
        <end position="424"/>
    </location>
</feature>
<keyword evidence="7" id="KW-1185">Reference proteome</keyword>
<dbReference type="Proteomes" id="UP001148312">
    <property type="component" value="Unassembled WGS sequence"/>
</dbReference>
<evidence type="ECO:0000313" key="6">
    <source>
        <dbReference type="EMBL" id="KAJ5491345.1"/>
    </source>
</evidence>
<sequence length="424" mass="46294">MSNLRCLVVGASIAGPATAYWLAKTGAQVTVIERFSQLRTNGQNVDIRTTGVSVMRMMPGMEEAVRATLQPMHGFSVVREDGYSYGTMKPTGDPNRQSLISEYEILRGDLSQILYDMTKDHKSIKYIFGEQVASIQQQPESSNGPVRVEFLNGTPSTEYDLVIACDGATSRTRAIGLGCGKRDYVHPMNAWAAFFSVKQDLLCGSQIGNLYSAVNGRVIGVGPGQNGGNLITMMGVNLDDTDTNGAMANFHEASRLGTEALKKFVARQFEGAGWKADEIVRGMMEADDFYGSEWVQVKPPTLHKGRFVMVGDAGYGPGPTGTGTSLALTGAYLLAGEVGKHSGDLAAALRGYEKQIRPLVETMQKVPPLFPGMFAPQSRWGIWVRNMCFAFICWSRLPFLLEKLFGAASSSADEYQIPDYQWNE</sequence>
<keyword evidence="3" id="KW-0560">Oxidoreductase</keyword>
<dbReference type="InterPro" id="IPR002938">
    <property type="entry name" value="FAD-bd"/>
</dbReference>
<keyword evidence="4" id="KW-0732">Signal</keyword>
<organism evidence="6 7">
    <name type="scientific">Penicillium diatomitis</name>
    <dbReference type="NCBI Taxonomy" id="2819901"/>
    <lineage>
        <taxon>Eukaryota</taxon>
        <taxon>Fungi</taxon>
        <taxon>Dikarya</taxon>
        <taxon>Ascomycota</taxon>
        <taxon>Pezizomycotina</taxon>
        <taxon>Eurotiomycetes</taxon>
        <taxon>Eurotiomycetidae</taxon>
        <taxon>Eurotiales</taxon>
        <taxon>Aspergillaceae</taxon>
        <taxon>Penicillium</taxon>
    </lineage>
</organism>
<dbReference type="InterPro" id="IPR051704">
    <property type="entry name" value="FAD_aromatic-hydroxylase"/>
</dbReference>
<keyword evidence="2" id="KW-0274">FAD</keyword>
<dbReference type="GO" id="GO:0071949">
    <property type="term" value="F:FAD binding"/>
    <property type="evidence" value="ECO:0007669"/>
    <property type="project" value="InterPro"/>
</dbReference>
<protein>
    <recommendedName>
        <fullName evidence="5">FAD-binding domain-containing protein</fullName>
    </recommendedName>
</protein>
<dbReference type="SUPFAM" id="SSF51905">
    <property type="entry name" value="FAD/NAD(P)-binding domain"/>
    <property type="match status" value="1"/>
</dbReference>
<evidence type="ECO:0000256" key="4">
    <source>
        <dbReference type="SAM" id="SignalP"/>
    </source>
</evidence>
<evidence type="ECO:0000313" key="7">
    <source>
        <dbReference type="Proteomes" id="UP001148312"/>
    </source>
</evidence>
<dbReference type="EMBL" id="JAPWDQ010000003">
    <property type="protein sequence ID" value="KAJ5491345.1"/>
    <property type="molecule type" value="Genomic_DNA"/>
</dbReference>
<evidence type="ECO:0000259" key="5">
    <source>
        <dbReference type="Pfam" id="PF01494"/>
    </source>
</evidence>
<reference evidence="6" key="1">
    <citation type="submission" date="2022-12" db="EMBL/GenBank/DDBJ databases">
        <authorList>
            <person name="Petersen C."/>
        </authorList>
    </citation>
    <scope>NUCLEOTIDE SEQUENCE</scope>
    <source>
        <strain evidence="6">IBT 30728</strain>
    </source>
</reference>
<proteinExistence type="predicted"/>
<comment type="caution">
    <text evidence="6">The sequence shown here is derived from an EMBL/GenBank/DDBJ whole genome shotgun (WGS) entry which is preliminary data.</text>
</comment>
<name>A0A9W9XFK6_9EURO</name>
<dbReference type="Gene3D" id="3.50.50.60">
    <property type="entry name" value="FAD/NAD(P)-binding domain"/>
    <property type="match status" value="1"/>
</dbReference>
<reference evidence="6" key="2">
    <citation type="journal article" date="2023" name="IMA Fungus">
        <title>Comparative genomic study of the Penicillium genus elucidates a diverse pangenome and 15 lateral gene transfer events.</title>
        <authorList>
            <person name="Petersen C."/>
            <person name="Sorensen T."/>
            <person name="Nielsen M.R."/>
            <person name="Sondergaard T.E."/>
            <person name="Sorensen J.L."/>
            <person name="Fitzpatrick D.A."/>
            <person name="Frisvad J.C."/>
            <person name="Nielsen K.L."/>
        </authorList>
    </citation>
    <scope>NUCLEOTIDE SEQUENCE</scope>
    <source>
        <strain evidence="6">IBT 30728</strain>
    </source>
</reference>
<dbReference type="GeneID" id="81622764"/>
<accession>A0A9W9XFK6</accession>
<evidence type="ECO:0000256" key="1">
    <source>
        <dbReference type="ARBA" id="ARBA00022630"/>
    </source>
</evidence>
<feature type="domain" description="FAD-binding" evidence="5">
    <location>
        <begin position="6"/>
        <end position="248"/>
    </location>
</feature>
<keyword evidence="1" id="KW-0285">Flavoprotein</keyword>
<evidence type="ECO:0000256" key="3">
    <source>
        <dbReference type="ARBA" id="ARBA00023002"/>
    </source>
</evidence>
<evidence type="ECO:0000256" key="2">
    <source>
        <dbReference type="ARBA" id="ARBA00022827"/>
    </source>
</evidence>
<dbReference type="PRINTS" id="PR00420">
    <property type="entry name" value="RNGMNOXGNASE"/>
</dbReference>
<feature type="signal peptide" evidence="4">
    <location>
        <begin position="1"/>
        <end position="19"/>
    </location>
</feature>
<gene>
    <name evidence="6" type="ORF">N7539_002912</name>
</gene>
<dbReference type="PANTHER" id="PTHR46865">
    <property type="entry name" value="OXIDOREDUCTASE-RELATED"/>
    <property type="match status" value="1"/>
</dbReference>
<dbReference type="AlphaFoldDB" id="A0A9W9XFK6"/>
<dbReference type="RefSeq" id="XP_056792474.1">
    <property type="nucleotide sequence ID" value="XM_056932515.1"/>
</dbReference>
<dbReference type="Gene3D" id="3.30.9.10">
    <property type="entry name" value="D-Amino Acid Oxidase, subunit A, domain 2"/>
    <property type="match status" value="1"/>
</dbReference>